<dbReference type="RefSeq" id="WP_202652015.1">
    <property type="nucleotide sequence ID" value="NZ_JAESWB010000025.1"/>
</dbReference>
<reference evidence="1 2" key="1">
    <citation type="submission" date="2021-01" db="EMBL/GenBank/DDBJ databases">
        <title>Genome public.</title>
        <authorList>
            <person name="Liu C."/>
            <person name="Sun Q."/>
        </authorList>
    </citation>
    <scope>NUCLEOTIDE SEQUENCE [LARGE SCALE GENOMIC DNA]</scope>
    <source>
        <strain evidence="1 2">YIM B02564</strain>
    </source>
</reference>
<dbReference type="EMBL" id="JAESWB010000025">
    <property type="protein sequence ID" value="MBL4951059.1"/>
    <property type="molecule type" value="Genomic_DNA"/>
</dbReference>
<sequence>MLVNLYLTDGNILKECSLYPEDVKNGDLPYKTQEEITTALYKVPWGLKYISYQTKSLHGQVHVNSIEKYEFVQ</sequence>
<gene>
    <name evidence="1" type="ORF">JK635_02240</name>
</gene>
<dbReference type="Proteomes" id="UP000623967">
    <property type="component" value="Unassembled WGS sequence"/>
</dbReference>
<keyword evidence="2" id="KW-1185">Reference proteome</keyword>
<evidence type="ECO:0000313" key="2">
    <source>
        <dbReference type="Proteomes" id="UP000623967"/>
    </source>
</evidence>
<organism evidence="1 2">
    <name type="scientific">Neobacillus paridis</name>
    <dbReference type="NCBI Taxonomy" id="2803862"/>
    <lineage>
        <taxon>Bacteria</taxon>
        <taxon>Bacillati</taxon>
        <taxon>Bacillota</taxon>
        <taxon>Bacilli</taxon>
        <taxon>Bacillales</taxon>
        <taxon>Bacillaceae</taxon>
        <taxon>Neobacillus</taxon>
    </lineage>
</organism>
<accession>A0ABS1TJX9</accession>
<proteinExistence type="predicted"/>
<comment type="caution">
    <text evidence="1">The sequence shown here is derived from an EMBL/GenBank/DDBJ whole genome shotgun (WGS) entry which is preliminary data.</text>
</comment>
<name>A0ABS1TJX9_9BACI</name>
<evidence type="ECO:0000313" key="1">
    <source>
        <dbReference type="EMBL" id="MBL4951059.1"/>
    </source>
</evidence>
<protein>
    <submittedName>
        <fullName evidence="1">Uncharacterized protein</fullName>
    </submittedName>
</protein>